<accession>A0ABQ1PEE2</accession>
<dbReference type="Proteomes" id="UP000597301">
    <property type="component" value="Unassembled WGS sequence"/>
</dbReference>
<proteinExistence type="inferred from homology"/>
<comment type="subunit">
    <text evidence="5">Part of the 50S ribosomal subunit.</text>
</comment>
<evidence type="ECO:0000256" key="5">
    <source>
        <dbReference type="HAMAP-Rule" id="MF_01328"/>
    </source>
</evidence>
<dbReference type="GO" id="GO:0005840">
    <property type="term" value="C:ribosome"/>
    <property type="evidence" value="ECO:0007669"/>
    <property type="project" value="UniProtKB-KW"/>
</dbReference>
<dbReference type="PANTHER" id="PTHR10746:SF6">
    <property type="entry name" value="LARGE RIBOSOMAL SUBUNIT PROTEIN UL4M"/>
    <property type="match status" value="1"/>
</dbReference>
<feature type="compositionally biased region" description="Basic residues" evidence="6">
    <location>
        <begin position="55"/>
        <end position="66"/>
    </location>
</feature>
<sequence>MNLNLAAGTGTVEVADATFGKEFNEALVHQVVTAYLAGGRQGTRAQKSRSDVRGGGKKPWRQKGTGRARAGTIRSPLWRSGGVTFAARPQDFSQKVNRKMYRAAMRSILSELVRQERLVAIEEFSVDAPKTKQVAAKLKELNLEKVLIVTEEVDETLYLAARNLPHVDVVDVAAADPVSLVAFDKVLVTVSALRKFEEKLA</sequence>
<dbReference type="SUPFAM" id="SSF52166">
    <property type="entry name" value="Ribosomal protein L4"/>
    <property type="match status" value="1"/>
</dbReference>
<dbReference type="Pfam" id="PF00573">
    <property type="entry name" value="Ribosomal_L4"/>
    <property type="match status" value="1"/>
</dbReference>
<keyword evidence="3 5" id="KW-0687">Ribonucleoprotein</keyword>
<keyword evidence="5" id="KW-0699">rRNA-binding</keyword>
<dbReference type="NCBIfam" id="TIGR03953">
    <property type="entry name" value="rplD_bact"/>
    <property type="match status" value="1"/>
</dbReference>
<dbReference type="RefSeq" id="WP_188640072.1">
    <property type="nucleotide sequence ID" value="NZ_BMHM01000005.1"/>
</dbReference>
<evidence type="ECO:0000313" key="8">
    <source>
        <dbReference type="Proteomes" id="UP000597301"/>
    </source>
</evidence>
<dbReference type="InterPro" id="IPR023574">
    <property type="entry name" value="Ribosomal_uL4_dom_sf"/>
</dbReference>
<reference evidence="8" key="1">
    <citation type="journal article" date="2019" name="Int. J. Syst. Evol. Microbiol.">
        <title>The Global Catalogue of Microorganisms (GCM) 10K type strain sequencing project: providing services to taxonomists for standard genome sequencing and annotation.</title>
        <authorList>
            <consortium name="The Broad Institute Genomics Platform"/>
            <consortium name="The Broad Institute Genome Sequencing Center for Infectious Disease"/>
            <person name="Wu L."/>
            <person name="Ma J."/>
        </authorList>
    </citation>
    <scope>NUCLEOTIDE SEQUENCE [LARGE SCALE GENOMIC DNA]</scope>
    <source>
        <strain evidence="8">CGMCC 1.15122</strain>
    </source>
</reference>
<comment type="function">
    <text evidence="5">Forms part of the polypeptide exit tunnel.</text>
</comment>
<dbReference type="InterPro" id="IPR013005">
    <property type="entry name" value="Ribosomal_uL4-like"/>
</dbReference>
<evidence type="ECO:0000256" key="2">
    <source>
        <dbReference type="ARBA" id="ARBA00022980"/>
    </source>
</evidence>
<organism evidence="7 8">
    <name type="scientific">Vreelandella lutescens</name>
    <dbReference type="NCBI Taxonomy" id="1602943"/>
    <lineage>
        <taxon>Bacteria</taxon>
        <taxon>Pseudomonadati</taxon>
        <taxon>Pseudomonadota</taxon>
        <taxon>Gammaproteobacteria</taxon>
        <taxon>Oceanospirillales</taxon>
        <taxon>Halomonadaceae</taxon>
        <taxon>Vreelandella</taxon>
    </lineage>
</organism>
<keyword evidence="8" id="KW-1185">Reference proteome</keyword>
<evidence type="ECO:0000256" key="1">
    <source>
        <dbReference type="ARBA" id="ARBA00010528"/>
    </source>
</evidence>
<evidence type="ECO:0000256" key="6">
    <source>
        <dbReference type="SAM" id="MobiDB-lite"/>
    </source>
</evidence>
<comment type="function">
    <text evidence="5">One of the primary rRNA binding proteins, this protein initially binds near the 5'-end of the 23S rRNA. It is important during the early stages of 50S assembly. It makes multiple contacts with different domains of the 23S rRNA in the assembled 50S subunit and ribosome.</text>
</comment>
<dbReference type="InterPro" id="IPR002136">
    <property type="entry name" value="Ribosomal_uL4"/>
</dbReference>
<comment type="similarity">
    <text evidence="1 5">Belongs to the universal ribosomal protein uL4 family.</text>
</comment>
<dbReference type="PANTHER" id="PTHR10746">
    <property type="entry name" value="50S RIBOSOMAL PROTEIN L4"/>
    <property type="match status" value="1"/>
</dbReference>
<comment type="caution">
    <text evidence="7">The sequence shown here is derived from an EMBL/GenBank/DDBJ whole genome shotgun (WGS) entry which is preliminary data.</text>
</comment>
<evidence type="ECO:0000256" key="3">
    <source>
        <dbReference type="ARBA" id="ARBA00023274"/>
    </source>
</evidence>
<dbReference type="EMBL" id="BMHM01000005">
    <property type="protein sequence ID" value="GGC95635.1"/>
    <property type="molecule type" value="Genomic_DNA"/>
</dbReference>
<keyword evidence="5" id="KW-0694">RNA-binding</keyword>
<feature type="region of interest" description="Disordered" evidence="6">
    <location>
        <begin position="40"/>
        <end position="71"/>
    </location>
</feature>
<name>A0ABQ1PEE2_9GAMM</name>
<keyword evidence="2 5" id="KW-0689">Ribosomal protein</keyword>
<protein>
    <recommendedName>
        <fullName evidence="4 5">Large ribosomal subunit protein uL4</fullName>
    </recommendedName>
</protein>
<dbReference type="Gene3D" id="3.40.1370.10">
    <property type="match status" value="1"/>
</dbReference>
<evidence type="ECO:0000313" key="7">
    <source>
        <dbReference type="EMBL" id="GGC95635.1"/>
    </source>
</evidence>
<gene>
    <name evidence="5 7" type="primary">rplD</name>
    <name evidence="7" type="ORF">GCM10011382_27620</name>
</gene>
<evidence type="ECO:0000256" key="4">
    <source>
        <dbReference type="ARBA" id="ARBA00035244"/>
    </source>
</evidence>
<dbReference type="HAMAP" id="MF_01328_B">
    <property type="entry name" value="Ribosomal_uL4_B"/>
    <property type="match status" value="1"/>
</dbReference>